<sequence>MIHNKLIQILMGVITTLLLSYALISSNVEYLLLPYIQGVLGFIIVVMFIEGLSAFKQKRKGLGLFFIFLTLFMFTVIILNNTITVEGVIPLFILYVLFGVPIGIVAMFAYSLDNKDKL</sequence>
<name>A0ABT7L911_9BACI</name>
<keyword evidence="3" id="KW-1185">Reference proteome</keyword>
<dbReference type="RefSeq" id="WP_285933631.1">
    <property type="nucleotide sequence ID" value="NZ_JASTZU010000058.1"/>
</dbReference>
<evidence type="ECO:0000313" key="3">
    <source>
        <dbReference type="Proteomes" id="UP001235343"/>
    </source>
</evidence>
<feature type="transmembrane region" description="Helical" evidence="1">
    <location>
        <begin position="92"/>
        <end position="112"/>
    </location>
</feature>
<evidence type="ECO:0000256" key="1">
    <source>
        <dbReference type="SAM" id="Phobius"/>
    </source>
</evidence>
<keyword evidence="1" id="KW-0812">Transmembrane</keyword>
<comment type="caution">
    <text evidence="2">The sequence shown here is derived from an EMBL/GenBank/DDBJ whole genome shotgun (WGS) entry which is preliminary data.</text>
</comment>
<feature type="transmembrane region" description="Helical" evidence="1">
    <location>
        <begin position="61"/>
        <end position="80"/>
    </location>
</feature>
<keyword evidence="1" id="KW-1133">Transmembrane helix</keyword>
<gene>
    <name evidence="2" type="ORF">QQS35_18095</name>
</gene>
<reference evidence="2 3" key="1">
    <citation type="submission" date="2023-06" db="EMBL/GenBank/DDBJ databases">
        <title>Aquibacillus rhizosphaerae LR5S19.</title>
        <authorList>
            <person name="Sun J.-Q."/>
        </authorList>
    </citation>
    <scope>NUCLEOTIDE SEQUENCE [LARGE SCALE GENOMIC DNA]</scope>
    <source>
        <strain evidence="2 3">LR5S19</strain>
    </source>
</reference>
<protein>
    <recommendedName>
        <fullName evidence="4">DUF4064 domain-containing protein</fullName>
    </recommendedName>
</protein>
<keyword evidence="1" id="KW-0472">Membrane</keyword>
<dbReference type="EMBL" id="JASTZU010000058">
    <property type="protein sequence ID" value="MDL4842354.1"/>
    <property type="molecule type" value="Genomic_DNA"/>
</dbReference>
<proteinExistence type="predicted"/>
<feature type="transmembrane region" description="Helical" evidence="1">
    <location>
        <begin position="30"/>
        <end position="49"/>
    </location>
</feature>
<evidence type="ECO:0008006" key="4">
    <source>
        <dbReference type="Google" id="ProtNLM"/>
    </source>
</evidence>
<evidence type="ECO:0000313" key="2">
    <source>
        <dbReference type="EMBL" id="MDL4842354.1"/>
    </source>
</evidence>
<organism evidence="2 3">
    <name type="scientific">Aquibacillus rhizosphaerae</name>
    <dbReference type="NCBI Taxonomy" id="3051431"/>
    <lineage>
        <taxon>Bacteria</taxon>
        <taxon>Bacillati</taxon>
        <taxon>Bacillota</taxon>
        <taxon>Bacilli</taxon>
        <taxon>Bacillales</taxon>
        <taxon>Bacillaceae</taxon>
        <taxon>Aquibacillus</taxon>
    </lineage>
</organism>
<feature type="transmembrane region" description="Helical" evidence="1">
    <location>
        <begin position="7"/>
        <end position="24"/>
    </location>
</feature>
<accession>A0ABT7L911</accession>
<dbReference type="Proteomes" id="UP001235343">
    <property type="component" value="Unassembled WGS sequence"/>
</dbReference>